<reference evidence="6 7" key="1">
    <citation type="submission" date="2018-05" db="EMBL/GenBank/DDBJ databases">
        <title>Kurthia sibirica genome sequence.</title>
        <authorList>
            <person name="Maclea K.S."/>
            <person name="Goen A.E."/>
        </authorList>
    </citation>
    <scope>NUCLEOTIDE SEQUENCE [LARGE SCALE GENOMIC DNA]</scope>
    <source>
        <strain evidence="6 7">ATCC 49154</strain>
    </source>
</reference>
<dbReference type="Proteomes" id="UP000245938">
    <property type="component" value="Unassembled WGS sequence"/>
</dbReference>
<comment type="subcellular location">
    <subcellularLocation>
        <location evidence="1">Membrane</location>
        <topology evidence="1">Multi-pass membrane protein</topology>
    </subcellularLocation>
</comment>
<keyword evidence="2 5" id="KW-0812">Transmembrane</keyword>
<dbReference type="EMBL" id="QFVR01000017">
    <property type="protein sequence ID" value="PWI24718.1"/>
    <property type="molecule type" value="Genomic_DNA"/>
</dbReference>
<dbReference type="InterPro" id="IPR038665">
    <property type="entry name" value="Voltage-dep_anion_channel_sf"/>
</dbReference>
<evidence type="ECO:0000256" key="5">
    <source>
        <dbReference type="SAM" id="Phobius"/>
    </source>
</evidence>
<feature type="transmembrane region" description="Helical" evidence="5">
    <location>
        <begin position="276"/>
        <end position="297"/>
    </location>
</feature>
<feature type="transmembrane region" description="Helical" evidence="5">
    <location>
        <begin position="214"/>
        <end position="235"/>
    </location>
</feature>
<dbReference type="GO" id="GO:0005886">
    <property type="term" value="C:plasma membrane"/>
    <property type="evidence" value="ECO:0007669"/>
    <property type="project" value="TreeGrafter"/>
</dbReference>
<dbReference type="PANTHER" id="PTHR37955:SF1">
    <property type="entry name" value="DEP DOMAIN-CONTAINING PROTEIN"/>
    <property type="match status" value="1"/>
</dbReference>
<feature type="transmembrane region" description="Helical" evidence="5">
    <location>
        <begin position="190"/>
        <end position="208"/>
    </location>
</feature>
<dbReference type="Gene3D" id="1.50.10.150">
    <property type="entry name" value="Voltage-dependent anion channel"/>
    <property type="match status" value="1"/>
</dbReference>
<dbReference type="AlphaFoldDB" id="A0A2U3AJK4"/>
<dbReference type="CDD" id="cd09325">
    <property type="entry name" value="TDT_C4-dicarb_trans"/>
    <property type="match status" value="1"/>
</dbReference>
<dbReference type="PANTHER" id="PTHR37955">
    <property type="entry name" value="TELLURITE RESISTANCE PROTEIN TEHA"/>
    <property type="match status" value="1"/>
</dbReference>
<dbReference type="InterPro" id="IPR052951">
    <property type="entry name" value="Tellurite_res_ion_channel"/>
</dbReference>
<dbReference type="Pfam" id="PF03595">
    <property type="entry name" value="SLAC1"/>
    <property type="match status" value="1"/>
</dbReference>
<feature type="transmembrane region" description="Helical" evidence="5">
    <location>
        <begin position="157"/>
        <end position="178"/>
    </location>
</feature>
<evidence type="ECO:0000256" key="3">
    <source>
        <dbReference type="ARBA" id="ARBA00022989"/>
    </source>
</evidence>
<feature type="transmembrane region" description="Helical" evidence="5">
    <location>
        <begin position="247"/>
        <end position="264"/>
    </location>
</feature>
<feature type="transmembrane region" description="Helical" evidence="5">
    <location>
        <begin position="132"/>
        <end position="151"/>
    </location>
</feature>
<protein>
    <submittedName>
        <fullName evidence="6">C4-dicarboxylate ABC transporter</fullName>
    </submittedName>
</protein>
<feature type="transmembrane region" description="Helical" evidence="5">
    <location>
        <begin position="33"/>
        <end position="54"/>
    </location>
</feature>
<dbReference type="RefSeq" id="WP_109306685.1">
    <property type="nucleotide sequence ID" value="NZ_BJUF01000037.1"/>
</dbReference>
<dbReference type="InterPro" id="IPR004695">
    <property type="entry name" value="SLAC1/Mae1/Ssu1/TehA"/>
</dbReference>
<feature type="transmembrane region" description="Helical" evidence="5">
    <location>
        <begin position="66"/>
        <end position="87"/>
    </location>
</feature>
<dbReference type="GO" id="GO:0046583">
    <property type="term" value="F:monoatomic cation efflux transmembrane transporter activity"/>
    <property type="evidence" value="ECO:0007669"/>
    <property type="project" value="TreeGrafter"/>
</dbReference>
<comment type="caution">
    <text evidence="6">The sequence shown here is derived from an EMBL/GenBank/DDBJ whole genome shotgun (WGS) entry which is preliminary data.</text>
</comment>
<evidence type="ECO:0000313" key="7">
    <source>
        <dbReference type="Proteomes" id="UP000245938"/>
    </source>
</evidence>
<evidence type="ECO:0000313" key="6">
    <source>
        <dbReference type="EMBL" id="PWI24718.1"/>
    </source>
</evidence>
<evidence type="ECO:0000256" key="4">
    <source>
        <dbReference type="ARBA" id="ARBA00023136"/>
    </source>
</evidence>
<proteinExistence type="predicted"/>
<accession>A0A2U3AJK4</accession>
<feature type="transmembrane region" description="Helical" evidence="5">
    <location>
        <begin position="7"/>
        <end position="27"/>
    </location>
</feature>
<organism evidence="6 7">
    <name type="scientific">Kurthia sibirica</name>
    <dbReference type="NCBI Taxonomy" id="202750"/>
    <lineage>
        <taxon>Bacteria</taxon>
        <taxon>Bacillati</taxon>
        <taxon>Bacillota</taxon>
        <taxon>Bacilli</taxon>
        <taxon>Bacillales</taxon>
        <taxon>Caryophanaceae</taxon>
        <taxon>Kurthia</taxon>
    </lineage>
</organism>
<dbReference type="OrthoDB" id="309023at2"/>
<gene>
    <name evidence="6" type="ORF">DEX24_12210</name>
</gene>
<evidence type="ECO:0000256" key="2">
    <source>
        <dbReference type="ARBA" id="ARBA00022692"/>
    </source>
</evidence>
<name>A0A2U3AJK4_9BACL</name>
<sequence length="303" mass="34211">MTFIKKIPIPMGGLILAIISLANYFLQQGAKDVGTLLAWFAIVLLLLLSCRIILDFRQILIDMNNPMIASVAPTYTMSIFGIATFLHQFETITGFATTLWYFGVILHVALMVYFAFRFVFTRQLTINSLYPSWFITFIGIGVITFTSPIFNDVIGTIFFYIAIINYSILLPLILYRVIKTAYDEKPHFPLLTILTAPTSLCLAGYITITDEHSTTIVAIAFVISQALYLVALYFLSNLWKLQFYPSFAAFTFPLVITAIAAHLANSVLKLPFLDFLVLFELTIASLVTLIVTTRYAFFIFTKE</sequence>
<feature type="transmembrane region" description="Helical" evidence="5">
    <location>
        <begin position="99"/>
        <end position="120"/>
    </location>
</feature>
<evidence type="ECO:0000256" key="1">
    <source>
        <dbReference type="ARBA" id="ARBA00004141"/>
    </source>
</evidence>
<keyword evidence="4 5" id="KW-0472">Membrane</keyword>
<keyword evidence="3 5" id="KW-1133">Transmembrane helix</keyword>
<keyword evidence="7" id="KW-1185">Reference proteome</keyword>